<protein>
    <submittedName>
        <fullName evidence="2">Uncharacterized protein</fullName>
    </submittedName>
</protein>
<dbReference type="EMBL" id="MCFA01000225">
    <property type="protein sequence ID" value="ORX97909.1"/>
    <property type="molecule type" value="Genomic_DNA"/>
</dbReference>
<dbReference type="OrthoDB" id="3525430at2759"/>
<dbReference type="Proteomes" id="UP000193144">
    <property type="component" value="Unassembled WGS sequence"/>
</dbReference>
<feature type="transmembrane region" description="Helical" evidence="1">
    <location>
        <begin position="140"/>
        <end position="162"/>
    </location>
</feature>
<gene>
    <name evidence="2" type="ORF">BCR34DRAFT_607108</name>
</gene>
<comment type="caution">
    <text evidence="2">The sequence shown here is derived from an EMBL/GenBank/DDBJ whole genome shotgun (WGS) entry which is preliminary data.</text>
</comment>
<proteinExistence type="predicted"/>
<keyword evidence="1" id="KW-0472">Membrane</keyword>
<evidence type="ECO:0000256" key="1">
    <source>
        <dbReference type="SAM" id="Phobius"/>
    </source>
</evidence>
<keyword evidence="1" id="KW-0812">Transmembrane</keyword>
<feature type="transmembrane region" description="Helical" evidence="1">
    <location>
        <begin position="257"/>
        <end position="284"/>
    </location>
</feature>
<evidence type="ECO:0000313" key="2">
    <source>
        <dbReference type="EMBL" id="ORX97909.1"/>
    </source>
</evidence>
<organism evidence="2 3">
    <name type="scientific">Clohesyomyces aquaticus</name>
    <dbReference type="NCBI Taxonomy" id="1231657"/>
    <lineage>
        <taxon>Eukaryota</taxon>
        <taxon>Fungi</taxon>
        <taxon>Dikarya</taxon>
        <taxon>Ascomycota</taxon>
        <taxon>Pezizomycotina</taxon>
        <taxon>Dothideomycetes</taxon>
        <taxon>Pleosporomycetidae</taxon>
        <taxon>Pleosporales</taxon>
        <taxon>Lindgomycetaceae</taxon>
        <taxon>Clohesyomyces</taxon>
    </lineage>
</organism>
<keyword evidence="1" id="KW-1133">Transmembrane helix</keyword>
<evidence type="ECO:0000313" key="3">
    <source>
        <dbReference type="Proteomes" id="UP000193144"/>
    </source>
</evidence>
<keyword evidence="3" id="KW-1185">Reference proteome</keyword>
<name>A0A1Y1YIU7_9PLEO</name>
<sequence length="288" mass="31407">MRCKAQIIPLDQTQVFQLPLTSTAAQYAAICSWVTTSGCRPAPQCVNYGRDYRRALNISGLPSDWTKCLCTRFSEGNPQSKAGHSLYSDAIGCDSASKDFITEQICTGIAYTPWDWTVQHNEHSAAAMNKASSCPSPARILGTFAAINVVVAIGSIVLGHRLVVYRLTCGLLGKPNSSLWKVLWVLPVGLQLGANALIAYLIKITPGYGNGFSLYQLTLFLCARPRLTWFIGVVLATSSRLNGKNQLQQRKSPWQSFGFTQIIAEFILQGLMTISVGYTAGFAAKRVC</sequence>
<feature type="transmembrane region" description="Helical" evidence="1">
    <location>
        <begin position="182"/>
        <end position="202"/>
    </location>
</feature>
<dbReference type="AlphaFoldDB" id="A0A1Y1YIU7"/>
<feature type="transmembrane region" description="Helical" evidence="1">
    <location>
        <begin position="214"/>
        <end position="237"/>
    </location>
</feature>
<reference evidence="2 3" key="1">
    <citation type="submission" date="2016-07" db="EMBL/GenBank/DDBJ databases">
        <title>Pervasive Adenine N6-methylation of Active Genes in Fungi.</title>
        <authorList>
            <consortium name="DOE Joint Genome Institute"/>
            <person name="Mondo S.J."/>
            <person name="Dannebaum R.O."/>
            <person name="Kuo R.C."/>
            <person name="Labutti K."/>
            <person name="Haridas S."/>
            <person name="Kuo A."/>
            <person name="Salamov A."/>
            <person name="Ahrendt S.R."/>
            <person name="Lipzen A."/>
            <person name="Sullivan W."/>
            <person name="Andreopoulos W.B."/>
            <person name="Clum A."/>
            <person name="Lindquist E."/>
            <person name="Daum C."/>
            <person name="Ramamoorthy G.K."/>
            <person name="Gryganskyi A."/>
            <person name="Culley D."/>
            <person name="Magnuson J.K."/>
            <person name="James T.Y."/>
            <person name="O'Malley M.A."/>
            <person name="Stajich J.E."/>
            <person name="Spatafora J.W."/>
            <person name="Visel A."/>
            <person name="Grigoriev I.V."/>
        </authorList>
    </citation>
    <scope>NUCLEOTIDE SEQUENCE [LARGE SCALE GENOMIC DNA]</scope>
    <source>
        <strain evidence="2 3">CBS 115471</strain>
    </source>
</reference>
<accession>A0A1Y1YIU7</accession>